<evidence type="ECO:0000259" key="9">
    <source>
        <dbReference type="Pfam" id="PF02706"/>
    </source>
</evidence>
<evidence type="ECO:0000256" key="8">
    <source>
        <dbReference type="SAM" id="Phobius"/>
    </source>
</evidence>
<dbReference type="InterPro" id="IPR005702">
    <property type="entry name" value="Wzc-like_C"/>
</dbReference>
<evidence type="ECO:0000256" key="4">
    <source>
        <dbReference type="ARBA" id="ARBA00022741"/>
    </source>
</evidence>
<dbReference type="RefSeq" id="WP_184055502.1">
    <property type="nucleotide sequence ID" value="NZ_JACIJK010000003.1"/>
</dbReference>
<dbReference type="Gene3D" id="3.40.50.300">
    <property type="entry name" value="P-loop containing nucleotide triphosphate hydrolases"/>
    <property type="match status" value="1"/>
</dbReference>
<evidence type="ECO:0000313" key="11">
    <source>
        <dbReference type="Proteomes" id="UP000546200"/>
    </source>
</evidence>
<keyword evidence="3 8" id="KW-0812">Transmembrane</keyword>
<evidence type="ECO:0000256" key="3">
    <source>
        <dbReference type="ARBA" id="ARBA00022692"/>
    </source>
</evidence>
<dbReference type="GO" id="GO:0004713">
    <property type="term" value="F:protein tyrosine kinase activity"/>
    <property type="evidence" value="ECO:0007669"/>
    <property type="project" value="TreeGrafter"/>
</dbReference>
<keyword evidence="2" id="KW-1003">Cell membrane</keyword>
<dbReference type="InterPro" id="IPR027417">
    <property type="entry name" value="P-loop_NTPase"/>
</dbReference>
<dbReference type="EMBL" id="JACIJK010000003">
    <property type="protein sequence ID" value="MBB5714301.1"/>
    <property type="molecule type" value="Genomic_DNA"/>
</dbReference>
<dbReference type="PANTHER" id="PTHR32309:SF13">
    <property type="entry name" value="FERRIC ENTEROBACTIN TRANSPORT PROTEIN FEPE"/>
    <property type="match status" value="1"/>
</dbReference>
<dbReference type="CDD" id="cd05387">
    <property type="entry name" value="BY-kinase"/>
    <property type="match status" value="1"/>
</dbReference>
<evidence type="ECO:0000256" key="1">
    <source>
        <dbReference type="ARBA" id="ARBA00004651"/>
    </source>
</evidence>
<name>A0A7W9BBX3_9SPHN</name>
<dbReference type="AlphaFoldDB" id="A0A7W9BBX3"/>
<keyword evidence="4" id="KW-0547">Nucleotide-binding</keyword>
<protein>
    <submittedName>
        <fullName evidence="10">Uncharacterized protein involved in exopolysaccharide biosynthesis/Mrp family chromosome partitioning ATPase</fullName>
    </submittedName>
</protein>
<dbReference type="Proteomes" id="UP000546200">
    <property type="component" value="Unassembled WGS sequence"/>
</dbReference>
<dbReference type="Pfam" id="PF02706">
    <property type="entry name" value="Wzz"/>
    <property type="match status" value="1"/>
</dbReference>
<dbReference type="PANTHER" id="PTHR32309">
    <property type="entry name" value="TYROSINE-PROTEIN KINASE"/>
    <property type="match status" value="1"/>
</dbReference>
<comment type="subcellular location">
    <subcellularLocation>
        <location evidence="1">Cell membrane</location>
        <topology evidence="1">Multi-pass membrane protein</topology>
    </subcellularLocation>
</comment>
<evidence type="ECO:0000256" key="2">
    <source>
        <dbReference type="ARBA" id="ARBA00022475"/>
    </source>
</evidence>
<evidence type="ECO:0000313" key="10">
    <source>
        <dbReference type="EMBL" id="MBB5714301.1"/>
    </source>
</evidence>
<keyword evidence="6 8" id="KW-1133">Transmembrane helix</keyword>
<accession>A0A7W9BBX3</accession>
<feature type="domain" description="Polysaccharide chain length determinant N-terminal" evidence="9">
    <location>
        <begin position="37"/>
        <end position="123"/>
    </location>
</feature>
<proteinExistence type="predicted"/>
<evidence type="ECO:0000256" key="7">
    <source>
        <dbReference type="ARBA" id="ARBA00023136"/>
    </source>
</evidence>
<sequence>MPSDALAPADMAMRPVPLFPLRAEVAETGRPGYLGIAEFFRVLRRRASLILLVAVLGTIAAMVVIAKTVPVYSSSATVMVKLPDQGVDAANPNVVLTPNEETEIQTKVELLQSRNLARATAKSLRLADDPEFAAEKTRHVGPFRWVLQHLVTAPAISTDPEEQRKQAERARTEEIVNKLINRLDVARVARSSLIKVTASSTDPQKAARIANRTVETYIRGQVDDAREGREQDIKSLSQRVREVGGHLHNADFAVAQYRKQHGLIDAQPDASGVIQSNQLNGLLAQARADNAVSARRAASQASGATTSPLLAGLQEQETALERRLSELKTFYGPGYSEVTRTNAELAALRGRISLERQRIGADLRNEAAAGGARVATIQSDLGGVRSQTFQAGAAAVPLRALQRNAEAVNGLYISLLNQLNQKIGTPADVQPDLAIVSRAPVPDVPSRPVPGRALAMALPGSLALGIMLAFAVEAMDTKLRTAEQAERILGLPTLAMVPDVSDEAGPGMPISSLVTQRPISRFAEAIRNLLIEVETRGPRGRSRVVVVTSPSGGEGKNTIATSLAAAAASVGRVAVVVDFDLRRPKLGAQAGAKPGTGVVAYLSGGAAVDELPVTENEGHFAVIGVGEVPMDPGVLITSPRLPGLIDQLRDRYDLIILNAPPILPVRDAKTLADLGDATLLVLKWGKTNPEAARVAMEMFDRPVTGAVMNMVDYAVHAKRRHGDAIHHIANLNDYFDGPAPPAGPFGITRLARKLRRSVERAA</sequence>
<feature type="transmembrane region" description="Helical" evidence="8">
    <location>
        <begin position="49"/>
        <end position="72"/>
    </location>
</feature>
<dbReference type="SUPFAM" id="SSF52540">
    <property type="entry name" value="P-loop containing nucleoside triphosphate hydrolases"/>
    <property type="match status" value="1"/>
</dbReference>
<evidence type="ECO:0000256" key="6">
    <source>
        <dbReference type="ARBA" id="ARBA00022989"/>
    </source>
</evidence>
<keyword evidence="5" id="KW-0067">ATP-binding</keyword>
<dbReference type="InterPro" id="IPR050445">
    <property type="entry name" value="Bact_polysacc_biosynth/exp"/>
</dbReference>
<dbReference type="InterPro" id="IPR003856">
    <property type="entry name" value="LPS_length_determ_N"/>
</dbReference>
<keyword evidence="7 8" id="KW-0472">Membrane</keyword>
<organism evidence="10 11">
    <name type="scientific">Sphingomonas aerophila</name>
    <dbReference type="NCBI Taxonomy" id="1344948"/>
    <lineage>
        <taxon>Bacteria</taxon>
        <taxon>Pseudomonadati</taxon>
        <taxon>Pseudomonadota</taxon>
        <taxon>Alphaproteobacteria</taxon>
        <taxon>Sphingomonadales</taxon>
        <taxon>Sphingomonadaceae</taxon>
        <taxon>Sphingomonas</taxon>
    </lineage>
</organism>
<gene>
    <name evidence="10" type="ORF">FHS94_001132</name>
</gene>
<dbReference type="GO" id="GO:0005886">
    <property type="term" value="C:plasma membrane"/>
    <property type="evidence" value="ECO:0007669"/>
    <property type="project" value="UniProtKB-SubCell"/>
</dbReference>
<reference evidence="10 11" key="1">
    <citation type="submission" date="2020-08" db="EMBL/GenBank/DDBJ databases">
        <title>Genomic Encyclopedia of Type Strains, Phase IV (KMG-IV): sequencing the most valuable type-strain genomes for metagenomic binning, comparative biology and taxonomic classification.</title>
        <authorList>
            <person name="Goeker M."/>
        </authorList>
    </citation>
    <scope>NUCLEOTIDE SEQUENCE [LARGE SCALE GENOMIC DNA]</scope>
    <source>
        <strain evidence="10 11">DSM 100044</strain>
    </source>
</reference>
<comment type="caution">
    <text evidence="10">The sequence shown here is derived from an EMBL/GenBank/DDBJ whole genome shotgun (WGS) entry which is preliminary data.</text>
</comment>
<evidence type="ECO:0000256" key="5">
    <source>
        <dbReference type="ARBA" id="ARBA00022840"/>
    </source>
</evidence>
<keyword evidence="11" id="KW-1185">Reference proteome</keyword>